<evidence type="ECO:0000256" key="1">
    <source>
        <dbReference type="SAM" id="SignalP"/>
    </source>
</evidence>
<organism evidence="2 3">
    <name type="scientific">Bemisia tabaci</name>
    <name type="common">Sweetpotato whitefly</name>
    <name type="synonym">Aleurodes tabaci</name>
    <dbReference type="NCBI Taxonomy" id="7038"/>
    <lineage>
        <taxon>Eukaryota</taxon>
        <taxon>Metazoa</taxon>
        <taxon>Ecdysozoa</taxon>
        <taxon>Arthropoda</taxon>
        <taxon>Hexapoda</taxon>
        <taxon>Insecta</taxon>
        <taxon>Pterygota</taxon>
        <taxon>Neoptera</taxon>
        <taxon>Paraneoptera</taxon>
        <taxon>Hemiptera</taxon>
        <taxon>Sternorrhyncha</taxon>
        <taxon>Aleyrodoidea</taxon>
        <taxon>Aleyrodidae</taxon>
        <taxon>Aleyrodinae</taxon>
        <taxon>Bemisia</taxon>
    </lineage>
</organism>
<protein>
    <submittedName>
        <fullName evidence="2">Uncharacterized protein</fullName>
    </submittedName>
</protein>
<dbReference type="Proteomes" id="UP001152759">
    <property type="component" value="Chromosome 1"/>
</dbReference>
<evidence type="ECO:0000313" key="2">
    <source>
        <dbReference type="EMBL" id="CAH0382358.1"/>
    </source>
</evidence>
<accession>A0A9P0A1V3</accession>
<sequence length="190" mass="20948">MLAFKSALLSLICYLLNLNLVSSASGPCFPQNNCQCIFPSGAIIDLSKFPQRTITIAAPNTQVKIAYSPCENVPVVIPPSTNISNPCEKWSFGHLKIDTKVFKVCIFNSTTQIIDGGHKEDLLFASTFQEDPVTATLDKSGWKTIINIDCNKDAGILSSLAVSHYDISTNTVNWFNKLRGQDRPETYENI</sequence>
<feature type="signal peptide" evidence="1">
    <location>
        <begin position="1"/>
        <end position="23"/>
    </location>
</feature>
<evidence type="ECO:0000313" key="3">
    <source>
        <dbReference type="Proteomes" id="UP001152759"/>
    </source>
</evidence>
<keyword evidence="1" id="KW-0732">Signal</keyword>
<dbReference type="EMBL" id="OU963862">
    <property type="protein sequence ID" value="CAH0382358.1"/>
    <property type="molecule type" value="Genomic_DNA"/>
</dbReference>
<reference evidence="2" key="1">
    <citation type="submission" date="2021-12" db="EMBL/GenBank/DDBJ databases">
        <authorList>
            <person name="King R."/>
        </authorList>
    </citation>
    <scope>NUCLEOTIDE SEQUENCE</scope>
</reference>
<dbReference type="AlphaFoldDB" id="A0A9P0A1V3"/>
<keyword evidence="3" id="KW-1185">Reference proteome</keyword>
<feature type="chain" id="PRO_5040282877" evidence="1">
    <location>
        <begin position="24"/>
        <end position="190"/>
    </location>
</feature>
<proteinExistence type="predicted"/>
<name>A0A9P0A1V3_BEMTA</name>
<gene>
    <name evidence="2" type="ORF">BEMITA_LOCUS1908</name>
</gene>